<dbReference type="EMBL" id="VYSG01000001">
    <property type="protein sequence ID" value="NEG69394.1"/>
    <property type="molecule type" value="Genomic_DNA"/>
</dbReference>
<organism evidence="1 2">
    <name type="scientific">Bifidobacterium choloepi</name>
    <dbReference type="NCBI Taxonomy" id="2614131"/>
    <lineage>
        <taxon>Bacteria</taxon>
        <taxon>Bacillati</taxon>
        <taxon>Actinomycetota</taxon>
        <taxon>Actinomycetes</taxon>
        <taxon>Bifidobacteriales</taxon>
        <taxon>Bifidobacteriaceae</taxon>
        <taxon>Bifidobacterium</taxon>
    </lineage>
</organism>
<reference evidence="1 2" key="1">
    <citation type="submission" date="2019-09" db="EMBL/GenBank/DDBJ databases">
        <title>Phylogenetic characterization of a novel taxon of the genus Bifidobacterium: Bifidobacterium choloepi sp. nov.</title>
        <authorList>
            <person name="Modesto M."/>
            <person name="Satti M."/>
        </authorList>
    </citation>
    <scope>NUCLEOTIDE SEQUENCE [LARGE SCALE GENOMIC DNA]</scope>
    <source>
        <strain evidence="1 2">BRDM6</strain>
    </source>
</reference>
<dbReference type="Proteomes" id="UP000469292">
    <property type="component" value="Unassembled WGS sequence"/>
</dbReference>
<dbReference type="Gene3D" id="1.10.150.240">
    <property type="entry name" value="Putative phosphatase, domain 2"/>
    <property type="match status" value="1"/>
</dbReference>
<gene>
    <name evidence="1" type="ORF">F6S87_01880</name>
</gene>
<dbReference type="NCBIfam" id="TIGR01509">
    <property type="entry name" value="HAD-SF-IA-v3"/>
    <property type="match status" value="1"/>
</dbReference>
<dbReference type="SFLD" id="SFLDS00003">
    <property type="entry name" value="Haloacid_Dehalogenase"/>
    <property type="match status" value="1"/>
</dbReference>
<dbReference type="PANTHER" id="PTHR43611:SF3">
    <property type="entry name" value="FLAVIN MONONUCLEOTIDE HYDROLASE 1, CHLOROPLATIC"/>
    <property type="match status" value="1"/>
</dbReference>
<dbReference type="InterPro" id="IPR036412">
    <property type="entry name" value="HAD-like_sf"/>
</dbReference>
<dbReference type="Gene3D" id="3.40.50.1000">
    <property type="entry name" value="HAD superfamily/HAD-like"/>
    <property type="match status" value="1"/>
</dbReference>
<evidence type="ECO:0000313" key="1">
    <source>
        <dbReference type="EMBL" id="NEG69394.1"/>
    </source>
</evidence>
<keyword evidence="2" id="KW-1185">Reference proteome</keyword>
<dbReference type="SFLD" id="SFLDG01129">
    <property type="entry name" value="C1.5:_HAD__Beta-PGM__Phosphata"/>
    <property type="match status" value="1"/>
</dbReference>
<name>A0A6I5ND66_9BIFI</name>
<dbReference type="Pfam" id="PF00702">
    <property type="entry name" value="Hydrolase"/>
    <property type="match status" value="1"/>
</dbReference>
<proteinExistence type="predicted"/>
<protein>
    <submittedName>
        <fullName evidence="1">HAD family phosphatase</fullName>
    </submittedName>
</protein>
<dbReference type="InterPro" id="IPR023198">
    <property type="entry name" value="PGP-like_dom2"/>
</dbReference>
<dbReference type="AlphaFoldDB" id="A0A6I5ND66"/>
<dbReference type="RefSeq" id="WP_163226966.1">
    <property type="nucleotide sequence ID" value="NZ_VYSG01000001.1"/>
</dbReference>
<dbReference type="InterPro" id="IPR023214">
    <property type="entry name" value="HAD_sf"/>
</dbReference>
<evidence type="ECO:0000313" key="2">
    <source>
        <dbReference type="Proteomes" id="UP000469292"/>
    </source>
</evidence>
<dbReference type="SUPFAM" id="SSF56784">
    <property type="entry name" value="HAD-like"/>
    <property type="match status" value="1"/>
</dbReference>
<dbReference type="CDD" id="cd02603">
    <property type="entry name" value="HAD_sEH-N_like"/>
    <property type="match status" value="1"/>
</dbReference>
<accession>A0A6I5ND66</accession>
<dbReference type="InterPro" id="IPR006439">
    <property type="entry name" value="HAD-SF_hydro_IA"/>
</dbReference>
<comment type="caution">
    <text evidence="1">The sequence shown here is derived from an EMBL/GenBank/DDBJ whole genome shotgun (WGS) entry which is preliminary data.</text>
</comment>
<sequence>MATGWPGEPDMAFDVIVADGEAAANDGKPVTDVVFDFGNVLVRWDPSAVMVSRYGRDLADDFLDNDKSGFYDACNMLDLGTDRADVYRAVAGKHGRCWADMLKFYLENFEDSLLGNVPGARLLVRDLKDAGIGVWGLSNWETTTFRIADSRYPLLRELDGRLISGFVGMIKPHADIFRQAFEDFGIEPATSLFVDDKASNVAGANAVGMRGLRFDDPRALRTALVDAGVPIPALEH</sequence>
<dbReference type="PANTHER" id="PTHR43611">
    <property type="entry name" value="ALPHA-D-GLUCOSE 1-PHOSPHATE PHOSPHATASE"/>
    <property type="match status" value="1"/>
</dbReference>